<gene>
    <name evidence="2" type="ORF">BDK51DRAFT_51383</name>
</gene>
<dbReference type="AlphaFoldDB" id="A0A4P9WLA2"/>
<organism evidence="2 3">
    <name type="scientific">Blyttiomyces helicus</name>
    <dbReference type="NCBI Taxonomy" id="388810"/>
    <lineage>
        <taxon>Eukaryota</taxon>
        <taxon>Fungi</taxon>
        <taxon>Fungi incertae sedis</taxon>
        <taxon>Chytridiomycota</taxon>
        <taxon>Chytridiomycota incertae sedis</taxon>
        <taxon>Chytridiomycetes</taxon>
        <taxon>Chytridiomycetes incertae sedis</taxon>
        <taxon>Blyttiomyces</taxon>
    </lineage>
</organism>
<feature type="region of interest" description="Disordered" evidence="1">
    <location>
        <begin position="183"/>
        <end position="206"/>
    </location>
</feature>
<sequence length="501" mass="54676">MLNHSPATRIPYIPPELVQQVFRERSDSRAEESHFSDLRSTSLVYRTWESAASARIWTHVVIRTDRALQKFMDCAHVSRAKRANVFQQPRNLSDSSLCALAPVIISAALTILFSYLGQPIWPGAVRATVILTISSTSSPQQGNIHLIGLCQLMQLEILRSFNSPLSSWRKSSTSCLKVEPRAGAAPHSLPLPESAAPETPHLPHASGRRFFGARGPSFRRSSNVPGQPPGAVGRFARPRVQFKYLTTVTGGFANSVQLLRGLHEFIGAKNVTAPFPIITAFLTLYPELVVLEVNIPDIYLPNLLAAEEDGAVTLALTHRFNLNLDAVRLAIGIPTPVSDFCDYSEYHKHCDVDTPEEVQLASTLHFDLDTVRAVVKILKRLCLVGWLQTDFKFYILHLRSTAGSIPASAASLMAASPRKLSRALCALPAPASRSSDSGSLLTLTSPSFPASPNPSRGSSPPACKSSGDIVANHMFVFKKIAVLLELKRGCLDLLHIDIGID</sequence>
<evidence type="ECO:0000313" key="3">
    <source>
        <dbReference type="Proteomes" id="UP000269721"/>
    </source>
</evidence>
<reference evidence="3" key="1">
    <citation type="journal article" date="2018" name="Nat. Microbiol.">
        <title>Leveraging single-cell genomics to expand the fungal tree of life.</title>
        <authorList>
            <person name="Ahrendt S.R."/>
            <person name="Quandt C.A."/>
            <person name="Ciobanu D."/>
            <person name="Clum A."/>
            <person name="Salamov A."/>
            <person name="Andreopoulos B."/>
            <person name="Cheng J.F."/>
            <person name="Woyke T."/>
            <person name="Pelin A."/>
            <person name="Henrissat B."/>
            <person name="Reynolds N.K."/>
            <person name="Benny G.L."/>
            <person name="Smith M.E."/>
            <person name="James T.Y."/>
            <person name="Grigoriev I.V."/>
        </authorList>
    </citation>
    <scope>NUCLEOTIDE SEQUENCE [LARGE SCALE GENOMIC DNA]</scope>
</reference>
<dbReference type="Proteomes" id="UP000269721">
    <property type="component" value="Unassembled WGS sequence"/>
</dbReference>
<proteinExistence type="predicted"/>
<protein>
    <submittedName>
        <fullName evidence="2">Uncharacterized protein</fullName>
    </submittedName>
</protein>
<dbReference type="EMBL" id="KZ994105">
    <property type="protein sequence ID" value="RKO93821.1"/>
    <property type="molecule type" value="Genomic_DNA"/>
</dbReference>
<evidence type="ECO:0000256" key="1">
    <source>
        <dbReference type="SAM" id="MobiDB-lite"/>
    </source>
</evidence>
<evidence type="ECO:0000313" key="2">
    <source>
        <dbReference type="EMBL" id="RKO93821.1"/>
    </source>
</evidence>
<accession>A0A4P9WLA2</accession>
<name>A0A4P9WLA2_9FUNG</name>
<keyword evidence="3" id="KW-1185">Reference proteome</keyword>